<protein>
    <submittedName>
        <fullName evidence="4">Uncharacterized protein</fullName>
    </submittedName>
</protein>
<dbReference type="EMBL" id="CP000463">
    <property type="protein sequence ID" value="ABJ07232.1"/>
    <property type="molecule type" value="Genomic_DNA"/>
</dbReference>
<dbReference type="AlphaFoldDB" id="Q07LF2"/>
<dbReference type="OrthoDB" id="8138583at2"/>
<evidence type="ECO:0000256" key="3">
    <source>
        <dbReference type="SAM" id="SignalP"/>
    </source>
</evidence>
<dbReference type="HOGENOM" id="CLU_813482_0_0_5"/>
<dbReference type="eggNOG" id="ENOG5030I8S">
    <property type="taxonomic scope" value="Bacteria"/>
</dbReference>
<gene>
    <name evidence="4" type="ordered locus">RPE_3299</name>
</gene>
<feature type="signal peptide" evidence="3">
    <location>
        <begin position="1"/>
        <end position="23"/>
    </location>
</feature>
<feature type="chain" id="PRO_5004166217" evidence="3">
    <location>
        <begin position="24"/>
        <end position="302"/>
    </location>
</feature>
<feature type="transmembrane region" description="Helical" evidence="2">
    <location>
        <begin position="186"/>
        <end position="211"/>
    </location>
</feature>
<evidence type="ECO:0000256" key="1">
    <source>
        <dbReference type="SAM" id="MobiDB-lite"/>
    </source>
</evidence>
<dbReference type="KEGG" id="rpe:RPE_3299"/>
<evidence type="ECO:0000313" key="4">
    <source>
        <dbReference type="EMBL" id="ABJ07232.1"/>
    </source>
</evidence>
<feature type="compositionally biased region" description="Low complexity" evidence="1">
    <location>
        <begin position="112"/>
        <end position="131"/>
    </location>
</feature>
<keyword evidence="2" id="KW-0812">Transmembrane</keyword>
<organism evidence="4">
    <name type="scientific">Rhodopseudomonas palustris (strain BisA53)</name>
    <dbReference type="NCBI Taxonomy" id="316055"/>
    <lineage>
        <taxon>Bacteria</taxon>
        <taxon>Pseudomonadati</taxon>
        <taxon>Pseudomonadota</taxon>
        <taxon>Alphaproteobacteria</taxon>
        <taxon>Hyphomicrobiales</taxon>
        <taxon>Nitrobacteraceae</taxon>
        <taxon>Rhodopseudomonas</taxon>
    </lineage>
</organism>
<accession>Q07LF2</accession>
<keyword evidence="3" id="KW-0732">Signal</keyword>
<sequence length="302" mass="31284">MSHWTAKLLPVVLIGGLAGTALALIPSQPAQAEECLSKPKAATPAGGHWRYRVERGTKRQCWYLAEKARTTPAAAATVEPSTTAPQRSLADARAELVPEPTRSDPVPETVWPSPAQSAAPAADTAAPDPTANSAWPLASRWADTGEAAADPASNPTEAARSSAPAISAVNAAVTAPAAPSPFGSQAMLIAGLAAALGLAGLIVRLVVGLAASRPIVRREQGLHSRPIFDVEIRDMPAPPWLASPPATPRAPAPDVGIEAEPPPLNWVRVARARSQADRTSDAIEELLAKVSPRPSLGARHQG</sequence>
<proteinExistence type="predicted"/>
<feature type="compositionally biased region" description="Low complexity" evidence="1">
    <location>
        <begin position="72"/>
        <end position="85"/>
    </location>
</feature>
<evidence type="ECO:0000256" key="2">
    <source>
        <dbReference type="SAM" id="Phobius"/>
    </source>
</evidence>
<feature type="region of interest" description="Disordered" evidence="1">
    <location>
        <begin position="72"/>
        <end position="135"/>
    </location>
</feature>
<dbReference type="STRING" id="316055.RPE_3299"/>
<reference evidence="4" key="1">
    <citation type="submission" date="2006-09" db="EMBL/GenBank/DDBJ databases">
        <title>Complete sequence of Rhodopseudomonas palustris BisA53.</title>
        <authorList>
            <consortium name="US DOE Joint Genome Institute"/>
            <person name="Copeland A."/>
            <person name="Lucas S."/>
            <person name="Lapidus A."/>
            <person name="Barry K."/>
            <person name="Detter J.C."/>
            <person name="Glavina del Rio T."/>
            <person name="Hammon N."/>
            <person name="Israni S."/>
            <person name="Dalin E."/>
            <person name="Tice H."/>
            <person name="Pitluck S."/>
            <person name="Chain P."/>
            <person name="Malfatti S."/>
            <person name="Shin M."/>
            <person name="Vergez L."/>
            <person name="Schmutz J."/>
            <person name="Larimer F."/>
            <person name="Land M."/>
            <person name="Hauser L."/>
            <person name="Pelletier D.A."/>
            <person name="Kyrpides N."/>
            <person name="Kim E."/>
            <person name="Harwood C.S."/>
            <person name="Oda Y."/>
            <person name="Richardson P."/>
        </authorList>
    </citation>
    <scope>NUCLEOTIDE SEQUENCE [LARGE SCALE GENOMIC DNA]</scope>
    <source>
        <strain evidence="4">BisA53</strain>
    </source>
</reference>
<keyword evidence="2" id="KW-0472">Membrane</keyword>
<name>Q07LF2_RHOP5</name>
<keyword evidence="2" id="KW-1133">Transmembrane helix</keyword>